<dbReference type="PANTHER" id="PTHR11453:SF127">
    <property type="entry name" value="SOLUTE CARRIER FAMILY 4 MEMBER 11"/>
    <property type="match status" value="1"/>
</dbReference>
<proteinExistence type="predicted"/>
<dbReference type="InterPro" id="IPR003020">
    <property type="entry name" value="HCO3_transpt_euk"/>
</dbReference>
<dbReference type="EMBL" id="CAKKLH010000315">
    <property type="protein sequence ID" value="CAH0111706.1"/>
    <property type="molecule type" value="Genomic_DNA"/>
</dbReference>
<keyword evidence="4 5" id="KW-0472">Membrane</keyword>
<keyword evidence="2 5" id="KW-0812">Transmembrane</keyword>
<dbReference type="GO" id="GO:0006820">
    <property type="term" value="P:monoatomic anion transport"/>
    <property type="evidence" value="ECO:0007669"/>
    <property type="project" value="InterPro"/>
</dbReference>
<dbReference type="GO" id="GO:0005452">
    <property type="term" value="F:solute:inorganic anion antiporter activity"/>
    <property type="evidence" value="ECO:0007669"/>
    <property type="project" value="InterPro"/>
</dbReference>
<feature type="transmembrane region" description="Helical" evidence="5">
    <location>
        <begin position="404"/>
        <end position="421"/>
    </location>
</feature>
<feature type="domain" description="Bicarbonate transporter-like transmembrane" evidence="6">
    <location>
        <begin position="112"/>
        <end position="627"/>
    </location>
</feature>
<dbReference type="GO" id="GO:0016323">
    <property type="term" value="C:basolateral plasma membrane"/>
    <property type="evidence" value="ECO:0007669"/>
    <property type="project" value="TreeGrafter"/>
</dbReference>
<keyword evidence="8" id="KW-1185">Reference proteome</keyword>
<dbReference type="Gene3D" id="1.10.287.570">
    <property type="entry name" value="Helical hairpin bin"/>
    <property type="match status" value="1"/>
</dbReference>
<feature type="transmembrane region" description="Helical" evidence="5">
    <location>
        <begin position="185"/>
        <end position="209"/>
    </location>
</feature>
<comment type="caution">
    <text evidence="7">The sequence shown here is derived from an EMBL/GenBank/DDBJ whole genome shotgun (WGS) entry which is preliminary data.</text>
</comment>
<feature type="transmembrane region" description="Helical" evidence="5">
    <location>
        <begin position="248"/>
        <end position="270"/>
    </location>
</feature>
<reference evidence="7" key="1">
    <citation type="submission" date="2021-11" db="EMBL/GenBank/DDBJ databases">
        <authorList>
            <person name="Schell T."/>
        </authorList>
    </citation>
    <scope>NUCLEOTIDE SEQUENCE</scope>
    <source>
        <strain evidence="7">M5</strain>
    </source>
</reference>
<dbReference type="InterPro" id="IPR011531">
    <property type="entry name" value="HCO3_transpt-like_TM_dom"/>
</dbReference>
<evidence type="ECO:0000256" key="1">
    <source>
        <dbReference type="ARBA" id="ARBA00004141"/>
    </source>
</evidence>
<feature type="transmembrane region" description="Helical" evidence="5">
    <location>
        <begin position="367"/>
        <end position="384"/>
    </location>
</feature>
<evidence type="ECO:0000256" key="3">
    <source>
        <dbReference type="ARBA" id="ARBA00022989"/>
    </source>
</evidence>
<feature type="transmembrane region" description="Helical" evidence="5">
    <location>
        <begin position="493"/>
        <end position="515"/>
    </location>
</feature>
<dbReference type="GO" id="GO:0050801">
    <property type="term" value="P:monoatomic ion homeostasis"/>
    <property type="evidence" value="ECO:0007669"/>
    <property type="project" value="TreeGrafter"/>
</dbReference>
<accession>A0A8J2RW29</accession>
<dbReference type="AlphaFoldDB" id="A0A8J2RW29"/>
<dbReference type="OrthoDB" id="1735926at2759"/>
<evidence type="ECO:0000313" key="8">
    <source>
        <dbReference type="Proteomes" id="UP000789390"/>
    </source>
</evidence>
<dbReference type="Proteomes" id="UP000789390">
    <property type="component" value="Unassembled WGS sequence"/>
</dbReference>
<feature type="transmembrane region" description="Helical" evidence="5">
    <location>
        <begin position="549"/>
        <end position="569"/>
    </location>
</feature>
<name>A0A8J2RW29_9CRUS</name>
<protein>
    <recommendedName>
        <fullName evidence="6">Bicarbonate transporter-like transmembrane domain-containing protein</fullName>
    </recommendedName>
</protein>
<comment type="subcellular location">
    <subcellularLocation>
        <location evidence="1">Membrane</location>
        <topology evidence="1">Multi-pass membrane protein</topology>
    </subcellularLocation>
</comment>
<feature type="transmembrane region" description="Helical" evidence="5">
    <location>
        <begin position="144"/>
        <end position="165"/>
    </location>
</feature>
<keyword evidence="3 5" id="KW-1133">Transmembrane helix</keyword>
<sequence length="628" mass="70626">MVRRQPTNMGDTCHDVQLFVLILCPGKEKGTKNGLETGRTFATLLADVNLRRRLLEVATEEEFKRLLLNRTRELIDEQRQSRTAVRIKLDNVGKSTTKNDETNDNIWKFCQFGQGIREDLCRRLPHYISDYVDGVVGRKTPQKVLSTTFFLYFACLLPAIAFGVLNDNNTHGKIGVKKVIMGQTIGGLFFAIFGGQPLLILLTTAPLALYIKGLQFVFIIIQFQSLQSSFAHLQVISSICDDFELDFYAMYGCVGLWCAFFLFIFSLFNVSRLMRWCTRSTEEIFGLFISVAFCVDACRDTAKNFQKNFNSPQCHDGNSIITNVTKNLSSSLTFYLWNETRINGSAEALVDPEEEANLGVECNQASSVLFLLLMLGTVWLGVSIFNFKKTPFLSAGKREALADYALPIAVVTMSFVGSFFFQKVKAEPFRYDDSENVFTVTPLERLPVLAIAGAMGLGFALSLLILMDQNISSAMVNTPLNNLKKGPAYHWDLFVMAFLTAALSAVGLPWMHALVPHSPLHARALADVEERVHQGHVYQIIFRVRETRLTVLFSHILIGLSILLLPYPLAYIPPAVLNGLFLYVAVTGLGGNEMFERITLFFTEQTAYPPNHYIRRVPQRKIHQFTGC</sequence>
<dbReference type="FunFam" id="1.10.287.570:FF:000002">
    <property type="entry name" value="Solute carrier family 4 member 11"/>
    <property type="match status" value="1"/>
</dbReference>
<evidence type="ECO:0000256" key="5">
    <source>
        <dbReference type="SAM" id="Phobius"/>
    </source>
</evidence>
<dbReference type="PANTHER" id="PTHR11453">
    <property type="entry name" value="ANION EXCHANGE PROTEIN"/>
    <property type="match status" value="1"/>
</dbReference>
<evidence type="ECO:0000256" key="4">
    <source>
        <dbReference type="ARBA" id="ARBA00023136"/>
    </source>
</evidence>
<evidence type="ECO:0000259" key="6">
    <source>
        <dbReference type="Pfam" id="PF00955"/>
    </source>
</evidence>
<feature type="transmembrane region" description="Helical" evidence="5">
    <location>
        <begin position="446"/>
        <end position="467"/>
    </location>
</feature>
<organism evidence="7 8">
    <name type="scientific">Daphnia galeata</name>
    <dbReference type="NCBI Taxonomy" id="27404"/>
    <lineage>
        <taxon>Eukaryota</taxon>
        <taxon>Metazoa</taxon>
        <taxon>Ecdysozoa</taxon>
        <taxon>Arthropoda</taxon>
        <taxon>Crustacea</taxon>
        <taxon>Branchiopoda</taxon>
        <taxon>Diplostraca</taxon>
        <taxon>Cladocera</taxon>
        <taxon>Anomopoda</taxon>
        <taxon>Daphniidae</taxon>
        <taxon>Daphnia</taxon>
    </lineage>
</organism>
<dbReference type="Pfam" id="PF00955">
    <property type="entry name" value="HCO3_cotransp"/>
    <property type="match status" value="1"/>
</dbReference>
<gene>
    <name evidence="7" type="ORF">DGAL_LOCUS15358</name>
</gene>
<evidence type="ECO:0000256" key="2">
    <source>
        <dbReference type="ARBA" id="ARBA00022692"/>
    </source>
</evidence>
<evidence type="ECO:0000313" key="7">
    <source>
        <dbReference type="EMBL" id="CAH0111706.1"/>
    </source>
</evidence>